<dbReference type="Pfam" id="PF01190">
    <property type="entry name" value="Pollen_Ole_e_1"/>
    <property type="match status" value="1"/>
</dbReference>
<gene>
    <name evidence="2" type="ORF">M5K25_006499</name>
</gene>
<keyword evidence="1" id="KW-0732">Signal</keyword>
<name>A0ABD0VBQ9_DENTH</name>
<keyword evidence="3" id="KW-1185">Reference proteome</keyword>
<dbReference type="Proteomes" id="UP001552299">
    <property type="component" value="Unassembled WGS sequence"/>
</dbReference>
<evidence type="ECO:0000313" key="2">
    <source>
        <dbReference type="EMBL" id="KAL0922509.1"/>
    </source>
</evidence>
<accession>A0ABD0VBQ9</accession>
<organism evidence="2 3">
    <name type="scientific">Dendrobium thyrsiflorum</name>
    <name type="common">Pinecone-like raceme dendrobium</name>
    <name type="synonym">Orchid</name>
    <dbReference type="NCBI Taxonomy" id="117978"/>
    <lineage>
        <taxon>Eukaryota</taxon>
        <taxon>Viridiplantae</taxon>
        <taxon>Streptophyta</taxon>
        <taxon>Embryophyta</taxon>
        <taxon>Tracheophyta</taxon>
        <taxon>Spermatophyta</taxon>
        <taxon>Magnoliopsida</taxon>
        <taxon>Liliopsida</taxon>
        <taxon>Asparagales</taxon>
        <taxon>Orchidaceae</taxon>
        <taxon>Epidendroideae</taxon>
        <taxon>Malaxideae</taxon>
        <taxon>Dendrobiinae</taxon>
        <taxon>Dendrobium</taxon>
    </lineage>
</organism>
<sequence length="313" mass="34434">MTLLASGTLHIEVANSQCLFATHSIELTCQSRGLFGCLQFERDYSTRIPDGRTVRIRLVPNNTEPRISLPTNSHVSSSPGNGIHAQSSIEFIAIPFVRGRPLLPMNKTLAFQTYITSPISIQSPTRKKISFPLSSDLHNNKTEQKMKISIQNLLILLLFPLLLSAYEESKNQKEFTVVEGMVYCQSCEHTGSWSLEGAKPLASAKVGIACKDHKKRVWFYKAIQTDKTGYYYAPIQGMEGTEGVKKKEISGCSIHLLASPDSTCNLLTNINLGITGAGVGDGKKVMKEKGYEVAVYAAPPLAFRQVNCIPADH</sequence>
<dbReference type="AlphaFoldDB" id="A0ABD0VBQ9"/>
<protein>
    <recommendedName>
        <fullName evidence="4">Pollen Ole e 1 allergen and extensin family protein</fullName>
    </recommendedName>
</protein>
<evidence type="ECO:0000256" key="1">
    <source>
        <dbReference type="ARBA" id="ARBA00022729"/>
    </source>
</evidence>
<dbReference type="PANTHER" id="PTHR33470:SF4">
    <property type="entry name" value="OS01G0164025 PROTEIN"/>
    <property type="match status" value="1"/>
</dbReference>
<dbReference type="EMBL" id="JANQDX010000006">
    <property type="protein sequence ID" value="KAL0922509.1"/>
    <property type="molecule type" value="Genomic_DNA"/>
</dbReference>
<proteinExistence type="predicted"/>
<evidence type="ECO:0008006" key="4">
    <source>
        <dbReference type="Google" id="ProtNLM"/>
    </source>
</evidence>
<comment type="caution">
    <text evidence="2">The sequence shown here is derived from an EMBL/GenBank/DDBJ whole genome shotgun (WGS) entry which is preliminary data.</text>
</comment>
<evidence type="ECO:0000313" key="3">
    <source>
        <dbReference type="Proteomes" id="UP001552299"/>
    </source>
</evidence>
<dbReference type="PANTHER" id="PTHR33470">
    <property type="entry name" value="OS01G0164075 PROTEIN"/>
    <property type="match status" value="1"/>
</dbReference>
<reference evidence="2 3" key="1">
    <citation type="journal article" date="2024" name="Plant Biotechnol. J.">
        <title>Dendrobium thyrsiflorum genome and its molecular insights into genes involved in important horticultural traits.</title>
        <authorList>
            <person name="Chen B."/>
            <person name="Wang J.Y."/>
            <person name="Zheng P.J."/>
            <person name="Li K.L."/>
            <person name="Liang Y.M."/>
            <person name="Chen X.F."/>
            <person name="Zhang C."/>
            <person name="Zhao X."/>
            <person name="He X."/>
            <person name="Zhang G.Q."/>
            <person name="Liu Z.J."/>
            <person name="Xu Q."/>
        </authorList>
    </citation>
    <scope>NUCLEOTIDE SEQUENCE [LARGE SCALE GENOMIC DNA]</scope>
    <source>
        <strain evidence="2">GZMU011</strain>
    </source>
</reference>